<dbReference type="EMBL" id="JAALHA020000037">
    <property type="protein sequence ID" value="MDR9900679.1"/>
    <property type="molecule type" value="Genomic_DNA"/>
</dbReference>
<reference evidence="2" key="1">
    <citation type="journal article" date="2021" name="Science">
        <title>Hunting the eagle killer: A cyanobacterial neurotoxin causes vacuolar myelinopathy.</title>
        <authorList>
            <person name="Breinlinger S."/>
            <person name="Phillips T.J."/>
            <person name="Haram B.N."/>
            <person name="Mares J."/>
            <person name="Martinez Yerena J.A."/>
            <person name="Hrouzek P."/>
            <person name="Sobotka R."/>
            <person name="Henderson W.M."/>
            <person name="Schmieder P."/>
            <person name="Williams S.M."/>
            <person name="Lauderdale J.D."/>
            <person name="Wilde H.D."/>
            <person name="Gerrin W."/>
            <person name="Kust A."/>
            <person name="Washington J.W."/>
            <person name="Wagner C."/>
            <person name="Geier B."/>
            <person name="Liebeke M."/>
            <person name="Enke H."/>
            <person name="Niedermeyer T.H.J."/>
            <person name="Wilde S.B."/>
        </authorList>
    </citation>
    <scope>NUCLEOTIDE SEQUENCE [LARGE SCALE GENOMIC DNA]</scope>
    <source>
        <strain evidence="2">Thurmond2011</strain>
    </source>
</reference>
<organism evidence="1 2">
    <name type="scientific">Aetokthonos hydrillicola Thurmond2011</name>
    <dbReference type="NCBI Taxonomy" id="2712845"/>
    <lineage>
        <taxon>Bacteria</taxon>
        <taxon>Bacillati</taxon>
        <taxon>Cyanobacteriota</taxon>
        <taxon>Cyanophyceae</taxon>
        <taxon>Nostocales</taxon>
        <taxon>Hapalosiphonaceae</taxon>
        <taxon>Aetokthonos</taxon>
    </lineage>
</organism>
<evidence type="ECO:0000313" key="1">
    <source>
        <dbReference type="EMBL" id="MDR9900679.1"/>
    </source>
</evidence>
<keyword evidence="2" id="KW-1185">Reference proteome</keyword>
<comment type="caution">
    <text evidence="1">The sequence shown here is derived from an EMBL/GenBank/DDBJ whole genome shotgun (WGS) entry which is preliminary data.</text>
</comment>
<proteinExistence type="predicted"/>
<dbReference type="AlphaFoldDB" id="A0AAP5MEB4"/>
<accession>A0AAP5MEB4</accession>
<sequence length="229" mass="28261">MARKINPNYRPWYYSYHWYFFSWHELCMVIRENENKLIMLRDDTPCGQISRKFRDEEDRKLKNFLGEAELKKYGKYIQRTQEDHIFASNEYSKMRSLAYNPHYLEEEDHRQKELERRKEYLASRTPEEVQRNKENMEKSYREYVNRILREIIFRGIPLYLFSRKIRYTTNYDLKFLRGYFFPSAYKKRQLKELEERIAEWQQGDAALEERNQLEFRASSGEVSPHSLNN</sequence>
<evidence type="ECO:0000313" key="2">
    <source>
        <dbReference type="Proteomes" id="UP000667802"/>
    </source>
</evidence>
<dbReference type="Proteomes" id="UP000667802">
    <property type="component" value="Unassembled WGS sequence"/>
</dbReference>
<protein>
    <submittedName>
        <fullName evidence="1">Uncharacterized protein</fullName>
    </submittedName>
</protein>
<dbReference type="RefSeq" id="WP_208344376.1">
    <property type="nucleotide sequence ID" value="NZ_CAWQFN010000496.1"/>
</dbReference>
<name>A0AAP5MEB4_9CYAN</name>
<gene>
    <name evidence="1" type="ORF">G7B40_040025</name>
</gene>